<accession>A0ABQ4E5H4</accession>
<organism evidence="1 2">
    <name type="scientific">Plantactinospora endophytica</name>
    <dbReference type="NCBI Taxonomy" id="673535"/>
    <lineage>
        <taxon>Bacteria</taxon>
        <taxon>Bacillati</taxon>
        <taxon>Actinomycetota</taxon>
        <taxon>Actinomycetes</taxon>
        <taxon>Micromonosporales</taxon>
        <taxon>Micromonosporaceae</taxon>
        <taxon>Plantactinospora</taxon>
    </lineage>
</organism>
<comment type="caution">
    <text evidence="1">The sequence shown here is derived from an EMBL/GenBank/DDBJ whole genome shotgun (WGS) entry which is preliminary data.</text>
</comment>
<dbReference type="Proteomes" id="UP000646749">
    <property type="component" value="Unassembled WGS sequence"/>
</dbReference>
<evidence type="ECO:0000313" key="1">
    <source>
        <dbReference type="EMBL" id="GIG89944.1"/>
    </source>
</evidence>
<sequence>MSSPAPLVRSVGSFRRMMCLITLHFQPEMPHLTAVDPANPCRRQPRCDCGRKLLPAEIEHEYGEAGDGDRLCERVRVCLRYGHEKRWLSHTTPGVRTVPIREIPAHRRRGYDTADCQYAFLCVVCGDIARLDQNHDWETEWWGRRCRHCGLTFHDDD</sequence>
<keyword evidence="2" id="KW-1185">Reference proteome</keyword>
<proteinExistence type="predicted"/>
<dbReference type="RefSeq" id="WP_203868379.1">
    <property type="nucleotide sequence ID" value="NZ_BONW01000022.1"/>
</dbReference>
<name>A0ABQ4E5H4_9ACTN</name>
<reference evidence="1 2" key="1">
    <citation type="submission" date="2021-01" db="EMBL/GenBank/DDBJ databases">
        <title>Whole genome shotgun sequence of Plantactinospora endophytica NBRC 110450.</title>
        <authorList>
            <person name="Komaki H."/>
            <person name="Tamura T."/>
        </authorList>
    </citation>
    <scope>NUCLEOTIDE SEQUENCE [LARGE SCALE GENOMIC DNA]</scope>
    <source>
        <strain evidence="1 2">NBRC 110450</strain>
    </source>
</reference>
<evidence type="ECO:0000313" key="2">
    <source>
        <dbReference type="Proteomes" id="UP000646749"/>
    </source>
</evidence>
<protein>
    <submittedName>
        <fullName evidence="1">Uncharacterized protein</fullName>
    </submittedName>
</protein>
<dbReference type="EMBL" id="BONW01000022">
    <property type="protein sequence ID" value="GIG89944.1"/>
    <property type="molecule type" value="Genomic_DNA"/>
</dbReference>
<gene>
    <name evidence="1" type="ORF">Pen02_48800</name>
</gene>